<name>A0A3S3E0Y3_9NOCA</name>
<evidence type="ECO:0000256" key="1">
    <source>
        <dbReference type="SAM" id="Phobius"/>
    </source>
</evidence>
<dbReference type="RefSeq" id="WP_127953087.1">
    <property type="nucleotide sequence ID" value="NZ_RKLO01000003.1"/>
</dbReference>
<evidence type="ECO:0000313" key="3">
    <source>
        <dbReference type="Proteomes" id="UP000283479"/>
    </source>
</evidence>
<feature type="transmembrane region" description="Helical" evidence="1">
    <location>
        <begin position="26"/>
        <end position="51"/>
    </location>
</feature>
<protein>
    <submittedName>
        <fullName evidence="2">Uncharacterized protein</fullName>
    </submittedName>
</protein>
<dbReference type="Proteomes" id="UP000283479">
    <property type="component" value="Unassembled WGS sequence"/>
</dbReference>
<organism evidence="2 3">
    <name type="scientific">Rhodococcus xishaensis</name>
    <dbReference type="NCBI Taxonomy" id="2487364"/>
    <lineage>
        <taxon>Bacteria</taxon>
        <taxon>Bacillati</taxon>
        <taxon>Actinomycetota</taxon>
        <taxon>Actinomycetes</taxon>
        <taxon>Mycobacteriales</taxon>
        <taxon>Nocardiaceae</taxon>
        <taxon>Rhodococcus</taxon>
    </lineage>
</organism>
<feature type="transmembrane region" description="Helical" evidence="1">
    <location>
        <begin position="57"/>
        <end position="75"/>
    </location>
</feature>
<keyword evidence="1" id="KW-0812">Transmembrane</keyword>
<dbReference type="AlphaFoldDB" id="A0A3S3E0Y3"/>
<accession>A0A3S3E0Y3</accession>
<comment type="caution">
    <text evidence="2">The sequence shown here is derived from an EMBL/GenBank/DDBJ whole genome shotgun (WGS) entry which is preliminary data.</text>
</comment>
<keyword evidence="1" id="KW-1133">Transmembrane helix</keyword>
<gene>
    <name evidence="2" type="ORF">EGT50_08870</name>
</gene>
<dbReference type="OrthoDB" id="9856313at2"/>
<proteinExistence type="predicted"/>
<keyword evidence="1" id="KW-0472">Membrane</keyword>
<reference evidence="2 3" key="1">
    <citation type="submission" date="2018-11" db="EMBL/GenBank/DDBJ databases">
        <title>Rhodococcus spongicola sp. nov. and Rhodococcus xishaensis sp. nov. from marine sponges.</title>
        <authorList>
            <person name="Li L."/>
            <person name="Lin H.W."/>
        </authorList>
    </citation>
    <scope>NUCLEOTIDE SEQUENCE [LARGE SCALE GENOMIC DNA]</scope>
    <source>
        <strain evidence="2 3">LHW51113</strain>
    </source>
</reference>
<sequence length="91" mass="10172">MNYKASHAVRESPELTRKANELVARWYTAATVLVLIPVVTLTLLWIFATIAFPSGGFFWGVVVYMCVVPLSVALYPHYRIRRLAPPPAPVS</sequence>
<dbReference type="EMBL" id="RKLO01000003">
    <property type="protein sequence ID" value="RVW02842.1"/>
    <property type="molecule type" value="Genomic_DNA"/>
</dbReference>
<evidence type="ECO:0000313" key="2">
    <source>
        <dbReference type="EMBL" id="RVW02842.1"/>
    </source>
</evidence>
<keyword evidence="3" id="KW-1185">Reference proteome</keyword>